<feature type="domain" description="AB hydrolase-1" evidence="1">
    <location>
        <begin position="168"/>
        <end position="432"/>
    </location>
</feature>
<evidence type="ECO:0000259" key="1">
    <source>
        <dbReference type="Pfam" id="PF00561"/>
    </source>
</evidence>
<reference evidence="2 3" key="1">
    <citation type="submission" date="2024-02" db="EMBL/GenBank/DDBJ databases">
        <authorList>
            <consortium name="ELIXIR-Norway"/>
            <consortium name="Elixir Norway"/>
        </authorList>
    </citation>
    <scope>NUCLEOTIDE SEQUENCE [LARGE SCALE GENOMIC DNA]</scope>
</reference>
<dbReference type="Proteomes" id="UP001497512">
    <property type="component" value="Chromosome 1"/>
</dbReference>
<dbReference type="PANTHER" id="PTHR46438">
    <property type="entry name" value="ALPHA/BETA-HYDROLASES SUPERFAMILY PROTEIN"/>
    <property type="match status" value="1"/>
</dbReference>
<evidence type="ECO:0000313" key="3">
    <source>
        <dbReference type="Proteomes" id="UP001497512"/>
    </source>
</evidence>
<dbReference type="InterPro" id="IPR000073">
    <property type="entry name" value="AB_hydrolase_1"/>
</dbReference>
<dbReference type="PANTHER" id="PTHR46438:SF2">
    <property type="entry name" value="ALPHA_BETA-HYDROLASES SUPERFAMILY PROTEIN"/>
    <property type="match status" value="1"/>
</dbReference>
<gene>
    <name evidence="2" type="ORF">CSSPTR1EN2_LOCUS797</name>
</gene>
<dbReference type="Gene3D" id="3.40.50.1820">
    <property type="entry name" value="alpha/beta hydrolase"/>
    <property type="match status" value="1"/>
</dbReference>
<dbReference type="InterPro" id="IPR029058">
    <property type="entry name" value="AB_hydrolase_fold"/>
</dbReference>
<dbReference type="Pfam" id="PF00561">
    <property type="entry name" value="Abhydrolase_1"/>
    <property type="match status" value="1"/>
</dbReference>
<accession>A0ABP0TD38</accession>
<evidence type="ECO:0000313" key="2">
    <source>
        <dbReference type="EMBL" id="CAK9190252.1"/>
    </source>
</evidence>
<organism evidence="2 3">
    <name type="scientific">Sphagnum troendelagicum</name>
    <dbReference type="NCBI Taxonomy" id="128251"/>
    <lineage>
        <taxon>Eukaryota</taxon>
        <taxon>Viridiplantae</taxon>
        <taxon>Streptophyta</taxon>
        <taxon>Embryophyta</taxon>
        <taxon>Bryophyta</taxon>
        <taxon>Sphagnophytina</taxon>
        <taxon>Sphagnopsida</taxon>
        <taxon>Sphagnales</taxon>
        <taxon>Sphagnaceae</taxon>
        <taxon>Sphagnum</taxon>
    </lineage>
</organism>
<protein>
    <recommendedName>
        <fullName evidence="1">AB hydrolase-1 domain-containing protein</fullName>
    </recommendedName>
</protein>
<sequence>MQRGVGAVAGIAEGGGGNCAIMMQNYHHRHRRHRLHHHQQQRAPLFSASLYAPSLSLLSPSIPRRQLTTLLSGTSTSSSSKFFDNSSCRLQFGGPAAVAQLRKRRRQFVSESIAAGALLMCTAAAMADTAVQEESTITLDRLPFKPDGYNFWTWRGHKVHYVVQGQGPPIVLIHGFGASAFHWRYNIPELAKTHTVYAMDLLGFGWSEKALIEYDALLWRDQVADFVKEVVGKPAVLAGNSVGGFTVLTTAAGYPDLVSGLVLLNSSGQFDTPSSPGEAKIGEGSSQQEVIKTEESVLNRLMLKPIKDFVQKYAILFAFWQAKQPARIKSVLQNVYKDQTNVDDYLVQSIVQPTQDANAGEVYYRLMTQVLFKSSNLTINQLLDQLSCPLLLLWGDLDPWMGPSKCEQMKKLYPQAEMVHLQAGHCPHDEAPAQVNTALRSFANSIY</sequence>
<keyword evidence="3" id="KW-1185">Reference proteome</keyword>
<proteinExistence type="predicted"/>
<dbReference type="EMBL" id="OZ019893">
    <property type="protein sequence ID" value="CAK9190252.1"/>
    <property type="molecule type" value="Genomic_DNA"/>
</dbReference>
<name>A0ABP0TD38_9BRYO</name>
<dbReference type="SUPFAM" id="SSF53474">
    <property type="entry name" value="alpha/beta-Hydrolases"/>
    <property type="match status" value="1"/>
</dbReference>
<dbReference type="PRINTS" id="PR00111">
    <property type="entry name" value="ABHYDROLASE"/>
</dbReference>